<dbReference type="PANTHER" id="PTHR45947">
    <property type="entry name" value="SULFOQUINOVOSYL TRANSFERASE SQD2"/>
    <property type="match status" value="1"/>
</dbReference>
<comment type="caution">
    <text evidence="3">The sequence shown here is derived from an EMBL/GenBank/DDBJ whole genome shotgun (WGS) entry which is preliminary data.</text>
</comment>
<dbReference type="InterPro" id="IPR001296">
    <property type="entry name" value="Glyco_trans_1"/>
</dbReference>
<dbReference type="SUPFAM" id="SSF53756">
    <property type="entry name" value="UDP-Glycosyltransferase/glycogen phosphorylase"/>
    <property type="match status" value="1"/>
</dbReference>
<feature type="domain" description="Glycosyltransferase subfamily 4-like N-terminal" evidence="2">
    <location>
        <begin position="15"/>
        <end position="202"/>
    </location>
</feature>
<dbReference type="Pfam" id="PF00534">
    <property type="entry name" value="Glycos_transf_1"/>
    <property type="match status" value="1"/>
</dbReference>
<evidence type="ECO:0000313" key="3">
    <source>
        <dbReference type="EMBL" id="NYE81149.1"/>
    </source>
</evidence>
<keyword evidence="4" id="KW-1185">Reference proteome</keyword>
<dbReference type="GO" id="GO:0016758">
    <property type="term" value="F:hexosyltransferase activity"/>
    <property type="evidence" value="ECO:0007669"/>
    <property type="project" value="TreeGrafter"/>
</dbReference>
<protein>
    <submittedName>
        <fullName evidence="3">Colanic acid biosynthesis glycosyl transferase WcaI</fullName>
    </submittedName>
</protein>
<keyword evidence="3" id="KW-0808">Transferase</keyword>
<dbReference type="InterPro" id="IPR028098">
    <property type="entry name" value="Glyco_trans_4-like_N"/>
</dbReference>
<organism evidence="3 4">
    <name type="scientific">Pigmentiphaga litoralis</name>
    <dbReference type="NCBI Taxonomy" id="516702"/>
    <lineage>
        <taxon>Bacteria</taxon>
        <taxon>Pseudomonadati</taxon>
        <taxon>Pseudomonadota</taxon>
        <taxon>Betaproteobacteria</taxon>
        <taxon>Burkholderiales</taxon>
        <taxon>Alcaligenaceae</taxon>
        <taxon>Pigmentiphaga</taxon>
    </lineage>
</organism>
<dbReference type="EMBL" id="JACBYR010000001">
    <property type="protein sequence ID" value="NYE81149.1"/>
    <property type="molecule type" value="Genomic_DNA"/>
</dbReference>
<accession>A0A7Y9LIP1</accession>
<proteinExistence type="predicted"/>
<dbReference type="CDD" id="cd03794">
    <property type="entry name" value="GT4_WbuB-like"/>
    <property type="match status" value="1"/>
</dbReference>
<evidence type="ECO:0000259" key="1">
    <source>
        <dbReference type="Pfam" id="PF00534"/>
    </source>
</evidence>
<dbReference type="InterPro" id="IPR050194">
    <property type="entry name" value="Glycosyltransferase_grp1"/>
</dbReference>
<dbReference type="Gene3D" id="3.40.50.2000">
    <property type="entry name" value="Glycogen Phosphorylase B"/>
    <property type="match status" value="2"/>
</dbReference>
<evidence type="ECO:0000259" key="2">
    <source>
        <dbReference type="Pfam" id="PF13579"/>
    </source>
</evidence>
<name>A0A7Y9LIP1_9BURK</name>
<dbReference type="AlphaFoldDB" id="A0A7Y9LIP1"/>
<dbReference type="PANTHER" id="PTHR45947:SF3">
    <property type="entry name" value="SULFOQUINOVOSYL TRANSFERASE SQD2"/>
    <property type="match status" value="1"/>
</dbReference>
<reference evidence="3 4" key="1">
    <citation type="submission" date="2020-07" db="EMBL/GenBank/DDBJ databases">
        <title>Genomic Encyclopedia of Type Strains, Phase IV (KMG-V): Genome sequencing to study the core and pangenomes of soil and plant-associated prokaryotes.</title>
        <authorList>
            <person name="Whitman W."/>
        </authorList>
    </citation>
    <scope>NUCLEOTIDE SEQUENCE [LARGE SCALE GENOMIC DNA]</scope>
    <source>
        <strain evidence="3 4">SAS40</strain>
    </source>
</reference>
<sequence>MKILLYGINFSPELTGIGKYTGELAAWLASRGHEVSVVTAPPYYPEWQVHDGYKAGRYRKEIWKGVTVYRVPLWVPKRPSGLKRILHLASFAATSLPVAWWRLAHRPDAVLVVEPPLFCAPATLLGAALVGSRSWLHVQDFEVDAAFDLGMLSGKTLRKAVLGVERFLMRRFTRVSTISSKMRERLLAKGVESDRVVLFPNGVDLDAVKPLDRPSVIRAELGIPEHAVVALYSGNMGGKQGLEILGEVARLLATQPDIRFVFCGEGPTKPVLQAACRDLPNVHFLPLQPIERLSELLGAADIHLLPQRKDAADLVMPSKLTGILASGKPLICASPEGTELANVVANCGVLTPPEDATAMADALLKLARDPARRTVLGAAGRTYARNWLDAETIFRRFEEALLQTLPDPREPQHQSKP</sequence>
<dbReference type="Pfam" id="PF13579">
    <property type="entry name" value="Glyco_trans_4_4"/>
    <property type="match status" value="1"/>
</dbReference>
<gene>
    <name evidence="3" type="ORF">FHW18_000420</name>
</gene>
<dbReference type="NCBIfam" id="NF007640">
    <property type="entry name" value="PRK10307.1"/>
    <property type="match status" value="1"/>
</dbReference>
<dbReference type="Proteomes" id="UP000542125">
    <property type="component" value="Unassembled WGS sequence"/>
</dbReference>
<evidence type="ECO:0000313" key="4">
    <source>
        <dbReference type="Proteomes" id="UP000542125"/>
    </source>
</evidence>
<dbReference type="RefSeq" id="WP_179582900.1">
    <property type="nucleotide sequence ID" value="NZ_JACBYR010000001.1"/>
</dbReference>
<feature type="domain" description="Glycosyl transferase family 1" evidence="1">
    <location>
        <begin position="217"/>
        <end position="381"/>
    </location>
</feature>